<dbReference type="PANTHER" id="PTHR35526">
    <property type="entry name" value="ANTI-SIGMA-F FACTOR RSBW-RELATED"/>
    <property type="match status" value="1"/>
</dbReference>
<dbReference type="Gene3D" id="3.30.565.10">
    <property type="entry name" value="Histidine kinase-like ATPase, C-terminal domain"/>
    <property type="match status" value="1"/>
</dbReference>
<dbReference type="InterPro" id="IPR050267">
    <property type="entry name" value="Anti-sigma-factor_SerPK"/>
</dbReference>
<keyword evidence="4" id="KW-1185">Reference proteome</keyword>
<evidence type="ECO:0000256" key="1">
    <source>
        <dbReference type="ARBA" id="ARBA00022527"/>
    </source>
</evidence>
<proteinExistence type="predicted"/>
<dbReference type="Proteomes" id="UP000192366">
    <property type="component" value="Unassembled WGS sequence"/>
</dbReference>
<dbReference type="GO" id="GO:0004674">
    <property type="term" value="F:protein serine/threonine kinase activity"/>
    <property type="evidence" value="ECO:0007669"/>
    <property type="project" value="UniProtKB-KW"/>
</dbReference>
<keyword evidence="1" id="KW-0808">Transferase</keyword>
<feature type="domain" description="Histidine kinase/HSP90-like ATPase" evidence="2">
    <location>
        <begin position="6"/>
        <end position="124"/>
    </location>
</feature>
<dbReference type="RefSeq" id="WP_083057195.1">
    <property type="nucleotide sequence ID" value="NZ_JACKVM010000014.1"/>
</dbReference>
<reference evidence="3 4" key="1">
    <citation type="submission" date="2017-02" db="EMBL/GenBank/DDBJ databases">
        <title>The new phylogeny of genus Mycobacterium.</title>
        <authorList>
            <person name="Tortoli E."/>
            <person name="Trovato A."/>
            <person name="Cirillo D.M."/>
        </authorList>
    </citation>
    <scope>NUCLEOTIDE SEQUENCE [LARGE SCALE GENOMIC DNA]</scope>
    <source>
        <strain evidence="3 4">DSM 45578</strain>
    </source>
</reference>
<dbReference type="InterPro" id="IPR036890">
    <property type="entry name" value="HATPase_C_sf"/>
</dbReference>
<keyword evidence="1" id="KW-0723">Serine/threonine-protein kinase</keyword>
<evidence type="ECO:0000259" key="2">
    <source>
        <dbReference type="Pfam" id="PF13581"/>
    </source>
</evidence>
<dbReference type="Pfam" id="PF13581">
    <property type="entry name" value="HATPase_c_2"/>
    <property type="match status" value="1"/>
</dbReference>
<comment type="caution">
    <text evidence="3">The sequence shown here is derived from an EMBL/GenBank/DDBJ whole genome shotgun (WGS) entry which is preliminary data.</text>
</comment>
<protein>
    <recommendedName>
        <fullName evidence="2">Histidine kinase/HSP90-like ATPase domain-containing protein</fullName>
    </recommendedName>
</protein>
<dbReference type="AlphaFoldDB" id="A0A1W9YZB5"/>
<evidence type="ECO:0000313" key="3">
    <source>
        <dbReference type="EMBL" id="ORA05309.1"/>
    </source>
</evidence>
<dbReference type="SUPFAM" id="SSF55874">
    <property type="entry name" value="ATPase domain of HSP90 chaperone/DNA topoisomerase II/histidine kinase"/>
    <property type="match status" value="1"/>
</dbReference>
<gene>
    <name evidence="3" type="ORF">BST17_08790</name>
</gene>
<dbReference type="PANTHER" id="PTHR35526:SF3">
    <property type="entry name" value="ANTI-SIGMA-F FACTOR RSBW"/>
    <property type="match status" value="1"/>
</dbReference>
<name>A0A1W9YZB5_MYCBA</name>
<keyword evidence="1" id="KW-0418">Kinase</keyword>
<sequence length="139" mass="14772">MSLTVSANAAAAGDASRRVGEWLHDSVHPDAERASDIVLAAYEALANCADHAYRNHDGPGPMTVDAAYDIDTSTVHLCVSDHGRWVDPHSQPADIARGRGLRLMQALCDEFSVTGTETGTTVCLDFENCATCPASTREA</sequence>
<dbReference type="InterPro" id="IPR003594">
    <property type="entry name" value="HATPase_dom"/>
</dbReference>
<dbReference type="STRING" id="564198.BST17_08790"/>
<accession>A0A1W9YZB5</accession>
<organism evidence="3 4">
    <name type="scientific">Mycolicibacterium bacteremicum</name>
    <name type="common">Mycobacterium bacteremicum</name>
    <dbReference type="NCBI Taxonomy" id="564198"/>
    <lineage>
        <taxon>Bacteria</taxon>
        <taxon>Bacillati</taxon>
        <taxon>Actinomycetota</taxon>
        <taxon>Actinomycetes</taxon>
        <taxon>Mycobacteriales</taxon>
        <taxon>Mycobacteriaceae</taxon>
        <taxon>Mycolicibacterium</taxon>
    </lineage>
</organism>
<evidence type="ECO:0000313" key="4">
    <source>
        <dbReference type="Proteomes" id="UP000192366"/>
    </source>
</evidence>
<dbReference type="CDD" id="cd16936">
    <property type="entry name" value="HATPase_RsbW-like"/>
    <property type="match status" value="1"/>
</dbReference>
<dbReference type="EMBL" id="MVHJ01000006">
    <property type="protein sequence ID" value="ORA05309.1"/>
    <property type="molecule type" value="Genomic_DNA"/>
</dbReference>